<dbReference type="InterPro" id="IPR036747">
    <property type="entry name" value="ASF1-like_sf"/>
</dbReference>
<comment type="subcellular location">
    <subcellularLocation>
        <location evidence="1">Nucleus</location>
    </subcellularLocation>
</comment>
<dbReference type="Proteomes" id="UP001314263">
    <property type="component" value="Unassembled WGS sequence"/>
</dbReference>
<evidence type="ECO:0000313" key="8">
    <source>
        <dbReference type="Proteomes" id="UP001314263"/>
    </source>
</evidence>
<dbReference type="GO" id="GO:0000785">
    <property type="term" value="C:chromatin"/>
    <property type="evidence" value="ECO:0007669"/>
    <property type="project" value="TreeGrafter"/>
</dbReference>
<dbReference type="FunFam" id="2.60.40.1490:FF:000001">
    <property type="entry name" value="Histone chaperone ASF1"/>
    <property type="match status" value="1"/>
</dbReference>
<dbReference type="GO" id="GO:0005634">
    <property type="term" value="C:nucleus"/>
    <property type="evidence" value="ECO:0007669"/>
    <property type="project" value="UniProtKB-SubCell"/>
</dbReference>
<keyword evidence="6" id="KW-0539">Nucleus</keyword>
<gene>
    <name evidence="7" type="primary">ASF1A</name>
    <name evidence="7" type="ORF">CVIRNUC_009647</name>
</gene>
<dbReference type="PANTHER" id="PTHR12040">
    <property type="entry name" value="ANTI-SILENCING PROTEIN 1"/>
    <property type="match status" value="1"/>
</dbReference>
<name>A0AAV1IGH9_9CHLO</name>
<dbReference type="Pfam" id="PF04729">
    <property type="entry name" value="ASF1_hist_chap"/>
    <property type="match status" value="1"/>
</dbReference>
<evidence type="ECO:0000256" key="4">
    <source>
        <dbReference type="ARBA" id="ARBA00023163"/>
    </source>
</evidence>
<evidence type="ECO:0000313" key="7">
    <source>
        <dbReference type="EMBL" id="CAK0786434.1"/>
    </source>
</evidence>
<dbReference type="GO" id="GO:0042393">
    <property type="term" value="F:histone binding"/>
    <property type="evidence" value="ECO:0007669"/>
    <property type="project" value="TreeGrafter"/>
</dbReference>
<dbReference type="GO" id="GO:0006335">
    <property type="term" value="P:DNA replication-dependent chromatin assembly"/>
    <property type="evidence" value="ECO:0007669"/>
    <property type="project" value="TreeGrafter"/>
</dbReference>
<dbReference type="PANTHER" id="PTHR12040:SF0">
    <property type="entry name" value="HISTONE CHAPERONE ASF1"/>
    <property type="match status" value="1"/>
</dbReference>
<dbReference type="SUPFAM" id="SSF101546">
    <property type="entry name" value="ASF1-like"/>
    <property type="match status" value="1"/>
</dbReference>
<comment type="similarity">
    <text evidence="2">Belongs to the ASF1 family.</text>
</comment>
<dbReference type="GO" id="GO:0010091">
    <property type="term" value="P:trichome branching"/>
    <property type="evidence" value="ECO:0007669"/>
    <property type="project" value="UniProtKB-ARBA"/>
</dbReference>
<evidence type="ECO:0000256" key="5">
    <source>
        <dbReference type="ARBA" id="ARBA00023186"/>
    </source>
</evidence>
<proteinExistence type="inferred from homology"/>
<dbReference type="GO" id="GO:0031567">
    <property type="term" value="P:mitotic cell size control checkpoint signaling"/>
    <property type="evidence" value="ECO:0007669"/>
    <property type="project" value="UniProtKB-ARBA"/>
</dbReference>
<protein>
    <submittedName>
        <fullName evidence="7">ASF1 anti-silencing function 1</fullName>
    </submittedName>
</protein>
<reference evidence="7 8" key="1">
    <citation type="submission" date="2023-10" db="EMBL/GenBank/DDBJ databases">
        <authorList>
            <person name="Maclean D."/>
            <person name="Macfadyen A."/>
        </authorList>
    </citation>
    <scope>NUCLEOTIDE SEQUENCE [LARGE SCALE GENOMIC DNA]</scope>
</reference>
<evidence type="ECO:0000256" key="6">
    <source>
        <dbReference type="ARBA" id="ARBA00023242"/>
    </source>
</evidence>
<dbReference type="InterPro" id="IPR006818">
    <property type="entry name" value="ASF1-like"/>
</dbReference>
<keyword evidence="5" id="KW-0143">Chaperone</keyword>
<dbReference type="AlphaFoldDB" id="A0AAV1IGH9"/>
<keyword evidence="3" id="KW-0805">Transcription regulation</keyword>
<evidence type="ECO:0000256" key="1">
    <source>
        <dbReference type="ARBA" id="ARBA00004123"/>
    </source>
</evidence>
<keyword evidence="8" id="KW-1185">Reference proteome</keyword>
<dbReference type="Gene3D" id="2.60.40.1490">
    <property type="entry name" value="Histone chaperone ASF1-like"/>
    <property type="match status" value="1"/>
</dbReference>
<accession>A0AAV1IGH9</accession>
<sequence length="219" mass="24586">MTAINITAVNVLDNPTLFVNPFQFEIQYECLQDLQHDLEWKLTYVGSAESEKYDQELDSVLVGPVVRGQYRFIFQADPPQPAKLPPDDILGVTVLFLSCSYQGKEFIRVGYYVNNEYWEEELRETPPERPIIERLSRSILADKPRVTRFPVEFDPVEALPGAQAPVQPAQQVPMMGQSVEGFGGVTQDIAGAGVPLHQQQHAPPMFDAPREPVAVDMEA</sequence>
<comment type="caution">
    <text evidence="7">The sequence shown here is derived from an EMBL/GenBank/DDBJ whole genome shotgun (WGS) entry which is preliminary data.</text>
</comment>
<dbReference type="EMBL" id="CAUYUE010000014">
    <property type="protein sequence ID" value="CAK0786434.1"/>
    <property type="molecule type" value="Genomic_DNA"/>
</dbReference>
<keyword evidence="4" id="KW-0804">Transcription</keyword>
<evidence type="ECO:0000256" key="2">
    <source>
        <dbReference type="ARBA" id="ARBA00006051"/>
    </source>
</evidence>
<organism evidence="7 8">
    <name type="scientific">Coccomyxa viridis</name>
    <dbReference type="NCBI Taxonomy" id="1274662"/>
    <lineage>
        <taxon>Eukaryota</taxon>
        <taxon>Viridiplantae</taxon>
        <taxon>Chlorophyta</taxon>
        <taxon>core chlorophytes</taxon>
        <taxon>Trebouxiophyceae</taxon>
        <taxon>Trebouxiophyceae incertae sedis</taxon>
        <taxon>Coccomyxaceae</taxon>
        <taxon>Coccomyxa</taxon>
    </lineage>
</organism>
<evidence type="ECO:0000256" key="3">
    <source>
        <dbReference type="ARBA" id="ARBA00023015"/>
    </source>
</evidence>